<feature type="transmembrane region" description="Helical" evidence="13">
    <location>
        <begin position="58"/>
        <end position="78"/>
    </location>
</feature>
<keyword evidence="10 13" id="KW-1133">Transmembrane helix</keyword>
<evidence type="ECO:0000256" key="13">
    <source>
        <dbReference type="SAM" id="Phobius"/>
    </source>
</evidence>
<evidence type="ECO:0000256" key="11">
    <source>
        <dbReference type="ARBA" id="ARBA00023049"/>
    </source>
</evidence>
<evidence type="ECO:0000256" key="5">
    <source>
        <dbReference type="ARBA" id="ARBA00022670"/>
    </source>
</evidence>
<name>A0A938B035_UNCTE</name>
<feature type="transmembrane region" description="Helical" evidence="13">
    <location>
        <begin position="99"/>
        <end position="124"/>
    </location>
</feature>
<dbReference type="GO" id="GO:0046872">
    <property type="term" value="F:metal ion binding"/>
    <property type="evidence" value="ECO:0007669"/>
    <property type="project" value="UniProtKB-KW"/>
</dbReference>
<evidence type="ECO:0000313" key="16">
    <source>
        <dbReference type="Proteomes" id="UP000712673"/>
    </source>
</evidence>
<dbReference type="InterPro" id="IPR044537">
    <property type="entry name" value="Rip2-like"/>
</dbReference>
<dbReference type="AlphaFoldDB" id="A0A938B035"/>
<keyword evidence="4" id="KW-1003">Cell membrane</keyword>
<dbReference type="PANTHER" id="PTHR35864:SF1">
    <property type="entry name" value="ZINC METALLOPROTEASE YWHC-RELATED"/>
    <property type="match status" value="1"/>
</dbReference>
<sequence length="229" mass="25533">MEIDALVLALGWYFVFLFSTTFHEAAHAWAAQRGGDLTAYAGGQVSLDPRPHIRREPWGMVILPLVSVLMFGWPFGFASTPYDPLWARRYPRRAAWMSLAGPAANLLLVLAAGVLLRSGLHLGYLEMPAQLRFTQLFTGATSSYWGSAAVLLSMVFTLNLILAVFNLLPVPPLDGSGAVLLFLREKYIEPYQNLLHHPLVYSLGILVAWQFFDPLFRPVLMAALRLLYA</sequence>
<evidence type="ECO:0000256" key="8">
    <source>
        <dbReference type="ARBA" id="ARBA00022801"/>
    </source>
</evidence>
<dbReference type="CDD" id="cd06158">
    <property type="entry name" value="S2P-M50_like_1"/>
    <property type="match status" value="1"/>
</dbReference>
<evidence type="ECO:0000256" key="10">
    <source>
        <dbReference type="ARBA" id="ARBA00022989"/>
    </source>
</evidence>
<reference evidence="15" key="1">
    <citation type="submission" date="2019-03" db="EMBL/GenBank/DDBJ databases">
        <title>Lake Tanganyika Metagenome-Assembled Genomes (MAGs).</title>
        <authorList>
            <person name="Tran P."/>
        </authorList>
    </citation>
    <scope>NUCLEOTIDE SEQUENCE</scope>
    <source>
        <strain evidence="15">K_DeepCast_65m_m2_066</strain>
    </source>
</reference>
<evidence type="ECO:0000259" key="14">
    <source>
        <dbReference type="Pfam" id="PF02163"/>
    </source>
</evidence>
<keyword evidence="9" id="KW-0862">Zinc</keyword>
<evidence type="ECO:0000256" key="12">
    <source>
        <dbReference type="ARBA" id="ARBA00023136"/>
    </source>
</evidence>
<evidence type="ECO:0000313" key="15">
    <source>
        <dbReference type="EMBL" id="MBM3223302.1"/>
    </source>
</evidence>
<evidence type="ECO:0000256" key="7">
    <source>
        <dbReference type="ARBA" id="ARBA00022723"/>
    </source>
</evidence>
<keyword evidence="8" id="KW-0378">Hydrolase</keyword>
<evidence type="ECO:0000256" key="4">
    <source>
        <dbReference type="ARBA" id="ARBA00022475"/>
    </source>
</evidence>
<dbReference type="EMBL" id="VGLS01000124">
    <property type="protein sequence ID" value="MBM3223302.1"/>
    <property type="molecule type" value="Genomic_DNA"/>
</dbReference>
<feature type="transmembrane region" description="Helical" evidence="13">
    <location>
        <begin position="194"/>
        <end position="212"/>
    </location>
</feature>
<dbReference type="GO" id="GO:0005886">
    <property type="term" value="C:plasma membrane"/>
    <property type="evidence" value="ECO:0007669"/>
    <property type="project" value="UniProtKB-SubCell"/>
</dbReference>
<gene>
    <name evidence="15" type="ORF">FJZ47_05805</name>
</gene>
<dbReference type="InterPro" id="IPR008915">
    <property type="entry name" value="Peptidase_M50"/>
</dbReference>
<dbReference type="Proteomes" id="UP000712673">
    <property type="component" value="Unassembled WGS sequence"/>
</dbReference>
<evidence type="ECO:0000256" key="1">
    <source>
        <dbReference type="ARBA" id="ARBA00001947"/>
    </source>
</evidence>
<keyword evidence="5 15" id="KW-0645">Protease</keyword>
<keyword evidence="7" id="KW-0479">Metal-binding</keyword>
<comment type="caution">
    <text evidence="15">The sequence shown here is derived from an EMBL/GenBank/DDBJ whole genome shotgun (WGS) entry which is preliminary data.</text>
</comment>
<comment type="similarity">
    <text evidence="3">Belongs to the peptidase M50B family.</text>
</comment>
<keyword evidence="11" id="KW-0482">Metalloprotease</keyword>
<comment type="cofactor">
    <cofactor evidence="1">
        <name>Zn(2+)</name>
        <dbReference type="ChEBI" id="CHEBI:29105"/>
    </cofactor>
</comment>
<dbReference type="InterPro" id="IPR052348">
    <property type="entry name" value="Metallopeptidase_M50B"/>
</dbReference>
<feature type="transmembrane region" description="Helical" evidence="13">
    <location>
        <begin position="144"/>
        <end position="168"/>
    </location>
</feature>
<evidence type="ECO:0000256" key="9">
    <source>
        <dbReference type="ARBA" id="ARBA00022833"/>
    </source>
</evidence>
<feature type="domain" description="Peptidase M50" evidence="14">
    <location>
        <begin position="14"/>
        <end position="184"/>
    </location>
</feature>
<protein>
    <submittedName>
        <fullName evidence="15">Site-2 protease family protein</fullName>
    </submittedName>
</protein>
<accession>A0A938B035</accession>
<dbReference type="GO" id="GO:0006508">
    <property type="term" value="P:proteolysis"/>
    <property type="evidence" value="ECO:0007669"/>
    <property type="project" value="UniProtKB-KW"/>
</dbReference>
<dbReference type="GO" id="GO:0008237">
    <property type="term" value="F:metallopeptidase activity"/>
    <property type="evidence" value="ECO:0007669"/>
    <property type="project" value="UniProtKB-KW"/>
</dbReference>
<dbReference type="Pfam" id="PF02163">
    <property type="entry name" value="Peptidase_M50"/>
    <property type="match status" value="1"/>
</dbReference>
<keyword evidence="6 13" id="KW-0812">Transmembrane</keyword>
<comment type="subcellular location">
    <subcellularLocation>
        <location evidence="2">Cell membrane</location>
        <topology evidence="2">Multi-pass membrane protein</topology>
    </subcellularLocation>
</comment>
<evidence type="ECO:0000256" key="6">
    <source>
        <dbReference type="ARBA" id="ARBA00022692"/>
    </source>
</evidence>
<organism evidence="15 16">
    <name type="scientific">Tectimicrobiota bacterium</name>
    <dbReference type="NCBI Taxonomy" id="2528274"/>
    <lineage>
        <taxon>Bacteria</taxon>
        <taxon>Pseudomonadati</taxon>
        <taxon>Nitrospinota/Tectimicrobiota group</taxon>
        <taxon>Candidatus Tectimicrobiota</taxon>
    </lineage>
</organism>
<evidence type="ECO:0000256" key="2">
    <source>
        <dbReference type="ARBA" id="ARBA00004651"/>
    </source>
</evidence>
<evidence type="ECO:0000256" key="3">
    <source>
        <dbReference type="ARBA" id="ARBA00007931"/>
    </source>
</evidence>
<proteinExistence type="inferred from homology"/>
<keyword evidence="12 13" id="KW-0472">Membrane</keyword>
<dbReference type="PANTHER" id="PTHR35864">
    <property type="entry name" value="ZINC METALLOPROTEASE MJ0611-RELATED"/>
    <property type="match status" value="1"/>
</dbReference>